<organism evidence="1 2">
    <name type="scientific">Neomesorhizobium albiziae</name>
    <dbReference type="NCBI Taxonomy" id="335020"/>
    <lineage>
        <taxon>Bacteria</taxon>
        <taxon>Pseudomonadati</taxon>
        <taxon>Pseudomonadota</taxon>
        <taxon>Alphaproteobacteria</taxon>
        <taxon>Hyphomicrobiales</taxon>
        <taxon>Phyllobacteriaceae</taxon>
        <taxon>Neomesorhizobium</taxon>
    </lineage>
</organism>
<dbReference type="AlphaFoldDB" id="A0A1I4DQK4"/>
<dbReference type="OrthoDB" id="7335506at2"/>
<proteinExistence type="predicted"/>
<reference evidence="1 2" key="1">
    <citation type="submission" date="2016-10" db="EMBL/GenBank/DDBJ databases">
        <authorList>
            <person name="Varghese N."/>
            <person name="Submissions S."/>
        </authorList>
    </citation>
    <scope>NUCLEOTIDE SEQUENCE [LARGE SCALE GENOMIC DNA]</scope>
    <source>
        <strain evidence="1 2">DSM 21822</strain>
    </source>
</reference>
<dbReference type="RefSeq" id="WP_149762607.1">
    <property type="nucleotide sequence ID" value="NZ_BSPE01000023.1"/>
</dbReference>
<evidence type="ECO:0000313" key="2">
    <source>
        <dbReference type="Proteomes" id="UP000323300"/>
    </source>
</evidence>
<dbReference type="InterPro" id="IPR014718">
    <property type="entry name" value="GH-type_carb-bd"/>
</dbReference>
<sequence length="343" mass="37148">MPSPGVQAVAAEVRAGAKRDPRWRLGWDRGHAEIFATGAALHNLVFTFDDGSSFRPLAEAPWIDAPELTTQDHIPNHLKSLGGEWPCVPFGSTDIDPDHHGFGADNPWHVTAEAAGAIELAIDYPQDHPVARLERRIRGVAGRTAVDLELTVVTREDCLLPVGLHPIFRLPDAGKRMHFSVDGFSRGHTFPGVFEPHVSRLAAGREFGSLDAVPLAGGGSADLSQPPSDLREEIVLIESANGGMALGYPDDGFAVRLEWNRRDFPALVMWLSDRGRSTPPWSNRFRGVGIEPVNGFFDGTALAGHAPAGLALGKRFSAGERWTTHYRISASRIDAGQSQGKAR</sequence>
<accession>A0A1I4DQK4</accession>
<dbReference type="GO" id="GO:0030246">
    <property type="term" value="F:carbohydrate binding"/>
    <property type="evidence" value="ECO:0007669"/>
    <property type="project" value="InterPro"/>
</dbReference>
<dbReference type="Gene3D" id="2.70.98.10">
    <property type="match status" value="1"/>
</dbReference>
<evidence type="ECO:0000313" key="1">
    <source>
        <dbReference type="EMBL" id="SFK94316.1"/>
    </source>
</evidence>
<dbReference type="GO" id="GO:0005975">
    <property type="term" value="P:carbohydrate metabolic process"/>
    <property type="evidence" value="ECO:0007669"/>
    <property type="project" value="InterPro"/>
</dbReference>
<dbReference type="GO" id="GO:0003824">
    <property type="term" value="F:catalytic activity"/>
    <property type="evidence" value="ECO:0007669"/>
    <property type="project" value="InterPro"/>
</dbReference>
<evidence type="ECO:0008006" key="3">
    <source>
        <dbReference type="Google" id="ProtNLM"/>
    </source>
</evidence>
<gene>
    <name evidence="1" type="ORF">SAMN04488498_11869</name>
</gene>
<dbReference type="EMBL" id="FOSL01000018">
    <property type="protein sequence ID" value="SFK94316.1"/>
    <property type="molecule type" value="Genomic_DNA"/>
</dbReference>
<dbReference type="InterPro" id="IPR011013">
    <property type="entry name" value="Gal_mutarotase_sf_dom"/>
</dbReference>
<keyword evidence="2" id="KW-1185">Reference proteome</keyword>
<name>A0A1I4DQK4_9HYPH</name>
<protein>
    <recommendedName>
        <fullName evidence="3">Galactose mutarotase</fullName>
    </recommendedName>
</protein>
<dbReference type="SUPFAM" id="SSF74650">
    <property type="entry name" value="Galactose mutarotase-like"/>
    <property type="match status" value="1"/>
</dbReference>
<dbReference type="Proteomes" id="UP000323300">
    <property type="component" value="Unassembled WGS sequence"/>
</dbReference>